<evidence type="ECO:0000256" key="4">
    <source>
        <dbReference type="ARBA" id="ARBA00022801"/>
    </source>
</evidence>
<comment type="caution">
    <text evidence="8">The sequence shown here is derived from an EMBL/GenBank/DDBJ whole genome shotgun (WGS) entry which is preliminary data.</text>
</comment>
<dbReference type="PROSITE" id="PS51208">
    <property type="entry name" value="AUTOTRANSPORTER"/>
    <property type="match status" value="1"/>
</dbReference>
<dbReference type="PANTHER" id="PTHR43806:SF11">
    <property type="entry name" value="CEREVISIN-RELATED"/>
    <property type="match status" value="1"/>
</dbReference>
<dbReference type="InterPro" id="IPR050131">
    <property type="entry name" value="Peptidase_S8_subtilisin-like"/>
</dbReference>
<feature type="active site" description="Charge relay system" evidence="6">
    <location>
        <position position="95"/>
    </location>
</feature>
<evidence type="ECO:0000256" key="5">
    <source>
        <dbReference type="ARBA" id="ARBA00022825"/>
    </source>
</evidence>
<dbReference type="Gene3D" id="3.40.50.200">
    <property type="entry name" value="Peptidase S8/S53 domain"/>
    <property type="match status" value="1"/>
</dbReference>
<dbReference type="SUPFAM" id="SSF51126">
    <property type="entry name" value="Pectin lyase-like"/>
    <property type="match status" value="1"/>
</dbReference>
<dbReference type="NCBIfam" id="TIGR02601">
    <property type="entry name" value="autotrns_rpt"/>
    <property type="match status" value="1"/>
</dbReference>
<dbReference type="Pfam" id="PF03797">
    <property type="entry name" value="Autotransporter"/>
    <property type="match status" value="1"/>
</dbReference>
<evidence type="ECO:0000256" key="3">
    <source>
        <dbReference type="ARBA" id="ARBA00022729"/>
    </source>
</evidence>
<evidence type="ECO:0000313" key="8">
    <source>
        <dbReference type="EMBL" id="RBP64588.1"/>
    </source>
</evidence>
<dbReference type="InterPro" id="IPR005546">
    <property type="entry name" value="Autotransporte_beta"/>
</dbReference>
<keyword evidence="9" id="KW-1185">Reference proteome</keyword>
<gene>
    <name evidence="8" type="ORF">DES54_10777</name>
</gene>
<dbReference type="CDD" id="cd04848">
    <property type="entry name" value="Peptidases_S8_Autotransporter_serine_protease_like"/>
    <property type="match status" value="1"/>
</dbReference>
<dbReference type="SUPFAM" id="SSF103515">
    <property type="entry name" value="Autotransporter"/>
    <property type="match status" value="1"/>
</dbReference>
<dbReference type="Pfam" id="PF12951">
    <property type="entry name" value="PATR"/>
    <property type="match status" value="1"/>
</dbReference>
<dbReference type="InterPro" id="IPR011050">
    <property type="entry name" value="Pectin_lyase_fold/virulence"/>
</dbReference>
<feature type="domain" description="Autotransporter" evidence="7">
    <location>
        <begin position="762"/>
        <end position="1036"/>
    </location>
</feature>
<dbReference type="InterPro" id="IPR015500">
    <property type="entry name" value="Peptidase_S8_subtilisin-rel"/>
</dbReference>
<dbReference type="InterPro" id="IPR000209">
    <property type="entry name" value="Peptidase_S8/S53_dom"/>
</dbReference>
<dbReference type="EMBL" id="QNRY01000007">
    <property type="protein sequence ID" value="RBP64588.1"/>
    <property type="molecule type" value="Genomic_DNA"/>
</dbReference>
<reference evidence="8 9" key="1">
    <citation type="submission" date="2018-06" db="EMBL/GenBank/DDBJ databases">
        <title>Genomic Encyclopedia of Type Strains, Phase IV (KMG-IV): sequencing the most valuable type-strain genomes for metagenomic binning, comparative biology and taxonomic classification.</title>
        <authorList>
            <person name="Goeker M."/>
        </authorList>
    </citation>
    <scope>NUCLEOTIDE SEQUENCE [LARGE SCALE GENOMIC DNA]</scope>
    <source>
        <strain evidence="8 9">DSM 30166</strain>
    </source>
</reference>
<feature type="active site" description="Charge relay system" evidence="6">
    <location>
        <position position="316"/>
    </location>
</feature>
<dbReference type="SUPFAM" id="SSF52743">
    <property type="entry name" value="Subtilisin-like"/>
    <property type="match status" value="1"/>
</dbReference>
<evidence type="ECO:0000256" key="1">
    <source>
        <dbReference type="ARBA" id="ARBA00011073"/>
    </source>
</evidence>
<comment type="similarity">
    <text evidence="1 6">Belongs to the peptidase S8 family.</text>
</comment>
<evidence type="ECO:0000256" key="6">
    <source>
        <dbReference type="PROSITE-ProRule" id="PRU01240"/>
    </source>
</evidence>
<evidence type="ECO:0000259" key="7">
    <source>
        <dbReference type="PROSITE" id="PS51208"/>
    </source>
</evidence>
<dbReference type="GO" id="GO:0006508">
    <property type="term" value="P:proteolysis"/>
    <property type="evidence" value="ECO:0007669"/>
    <property type="project" value="UniProtKB-KW"/>
</dbReference>
<feature type="active site" description="Charge relay system" evidence="6">
    <location>
        <position position="125"/>
    </location>
</feature>
<dbReference type="SMART" id="SM00869">
    <property type="entry name" value="Autotransporter"/>
    <property type="match status" value="1"/>
</dbReference>
<dbReference type="InterPro" id="IPR036709">
    <property type="entry name" value="Autotransporte_beta_dom_sf"/>
</dbReference>
<dbReference type="Gene3D" id="2.40.128.130">
    <property type="entry name" value="Autotransporter beta-domain"/>
    <property type="match status" value="1"/>
</dbReference>
<evidence type="ECO:0000256" key="2">
    <source>
        <dbReference type="ARBA" id="ARBA00022670"/>
    </source>
</evidence>
<keyword evidence="3" id="KW-0732">Signal</keyword>
<keyword evidence="5 6" id="KW-0720">Serine protease</keyword>
<dbReference type="PANTHER" id="PTHR43806">
    <property type="entry name" value="PEPTIDASE S8"/>
    <property type="match status" value="1"/>
</dbReference>
<dbReference type="InterPro" id="IPR013425">
    <property type="entry name" value="Autotrns_rpt"/>
</dbReference>
<dbReference type="InterPro" id="IPR034061">
    <property type="entry name" value="Peptidases_S8_Autotransporter"/>
</dbReference>
<name>A0A366I7L0_9GAMM</name>
<dbReference type="GO" id="GO:0004252">
    <property type="term" value="F:serine-type endopeptidase activity"/>
    <property type="evidence" value="ECO:0007669"/>
    <property type="project" value="UniProtKB-UniRule"/>
</dbReference>
<dbReference type="PRINTS" id="PR00723">
    <property type="entry name" value="SUBTILISIN"/>
</dbReference>
<keyword evidence="2 6" id="KW-0645">Protease</keyword>
<proteinExistence type="inferred from homology"/>
<dbReference type="PROSITE" id="PS51892">
    <property type="entry name" value="SUBTILASE"/>
    <property type="match status" value="1"/>
</dbReference>
<sequence length="1036" mass="111430">MEIFSRVMPGFEHGTHTSCLNVISHKTRFRQWSRLLTVALWVMACLPATSLLAATAKDFRTPEYLSNAASLDSIQAADAYALGFSGRGVTVGIIDSSADLSGPEFLGRVDGRTRWISSAADGWPHGRAVAGVIGAAKNGIGVHGIAYNANLLALGTDLSIASVAQTIGEIAEYPDVKIINNSWGLSLYYDDIDSYSPGIRDEIDNLLIPSFTDLAEKITSGGKLMVLSAGNEGHLTPALLAGLPTWLEVTGQENRIGNNWLNVMTYDPRQSSNSAAFIALFSNLALGASEYSLLAPGVDVSTTSEKNSYARFSGTSFSAPYVAVVGALVSEAFPYLDGKQIADVLLSTATPLRDDNRPKAIMLARDEYDGDMNLLNTTLKFYSTRRDFTVTEDEINALLGSLITDLTPNDVKERLRDMILEAASEQNITVLPEDEYQSLFGQGIVNAYKAVQGPGALNARRLSDDDIGGGANGGEYALYGIDTQGVDSAWRNDIVQVRNQNPQSALFGRDVGLRKQGDGTLYLTGDNSYAGPTIIQGGEVVVGAVAGGTGSLAGDVWVQSAATLSGHGKIAGSVTVDDGATLSPGTSIGTLTVGNVTFRQGGIYAFEVDEQGRTDSLRVTQDAHLAGKVMLTNAYPQAFGERFSLVNVGGKLTGAFEPLTSPRQTLFLIDTLSYSDQQAYLEVARNSRAFSDVAQNLNQSAVAQAIDSQKRGQVFAMIADTRSEEAARAAFDNLNGEIYAASRSAMFQRSRYVRDVINSSMREGKADALWLSSWANEEQVEQPGFAQVTHSGYGFLIGNGNAIGENSTLGFALGSEKSKIKIDERASSTDVTAYHLAGFWGSTLWGMDVRAGTTYSYLDMASERSITVPGLESRARSNYRAHLAQGFAEASHRFAFNDHFSLEPYGNAAYVWMNMPGARENGGEAALNWRKQTGGTAFSTLGLRSELRFSAPLPVAFYTDAGYQRRMLSDDNQMRLRFARGDEFAIKSGAERDALLLRAGMSLGLMQSGKLSLGYQGMLGKNTRDDSVRMQFSATF</sequence>
<dbReference type="Proteomes" id="UP000253046">
    <property type="component" value="Unassembled WGS sequence"/>
</dbReference>
<evidence type="ECO:0000313" key="9">
    <source>
        <dbReference type="Proteomes" id="UP000253046"/>
    </source>
</evidence>
<organism evidence="8 9">
    <name type="scientific">Brenneria salicis ATCC 15712 = DSM 30166</name>
    <dbReference type="NCBI Taxonomy" id="714314"/>
    <lineage>
        <taxon>Bacteria</taxon>
        <taxon>Pseudomonadati</taxon>
        <taxon>Pseudomonadota</taxon>
        <taxon>Gammaproteobacteria</taxon>
        <taxon>Enterobacterales</taxon>
        <taxon>Pectobacteriaceae</taxon>
        <taxon>Brenneria</taxon>
    </lineage>
</organism>
<keyword evidence="4 6" id="KW-0378">Hydrolase</keyword>
<dbReference type="OrthoDB" id="9780507at2"/>
<dbReference type="Pfam" id="PF00082">
    <property type="entry name" value="Peptidase_S8"/>
    <property type="match status" value="1"/>
</dbReference>
<accession>A0A366I7L0</accession>
<dbReference type="AlphaFoldDB" id="A0A366I7L0"/>
<dbReference type="InterPro" id="IPR036852">
    <property type="entry name" value="Peptidase_S8/S53_dom_sf"/>
</dbReference>
<protein>
    <submittedName>
        <fullName evidence="8">Subtilase-type serine protease</fullName>
    </submittedName>
</protein>